<dbReference type="GO" id="GO:0019843">
    <property type="term" value="F:rRNA binding"/>
    <property type="evidence" value="ECO:0007669"/>
    <property type="project" value="UniProtKB-UniRule"/>
</dbReference>
<evidence type="ECO:0000313" key="9">
    <source>
        <dbReference type="Proteomes" id="UP000612009"/>
    </source>
</evidence>
<dbReference type="GO" id="GO:1990904">
    <property type="term" value="C:ribonucleoprotein complex"/>
    <property type="evidence" value="ECO:0007669"/>
    <property type="project" value="UniProtKB-KW"/>
</dbReference>
<dbReference type="Gene3D" id="3.40.1370.10">
    <property type="match status" value="1"/>
</dbReference>
<evidence type="ECO:0000256" key="5">
    <source>
        <dbReference type="ARBA" id="ARBA00023274"/>
    </source>
</evidence>
<dbReference type="HAMAP" id="MF_01328_A">
    <property type="entry name" value="Ribosomal_uL4_A"/>
    <property type="match status" value="1"/>
</dbReference>
<evidence type="ECO:0000256" key="6">
    <source>
        <dbReference type="HAMAP-Rule" id="MF_01328"/>
    </source>
</evidence>
<organism evidence="8 9">
    <name type="scientific">Candidatus Argoarchaeum ethanivorans</name>
    <dbReference type="NCBI Taxonomy" id="2608793"/>
    <lineage>
        <taxon>Archaea</taxon>
        <taxon>Methanobacteriati</taxon>
        <taxon>Methanobacteriota</taxon>
        <taxon>Stenosarchaea group</taxon>
        <taxon>Methanomicrobia</taxon>
        <taxon>Methanosarcinales</taxon>
        <taxon>Methanosarcinales incertae sedis</taxon>
        <taxon>GOM Arc I cluster</taxon>
        <taxon>Candidatus Argoarchaeum</taxon>
    </lineage>
</organism>
<keyword evidence="5 6" id="KW-0687">Ribonucleoprotein</keyword>
<dbReference type="InterPro" id="IPR045240">
    <property type="entry name" value="Ribosomal_uL4_euk/arch"/>
</dbReference>
<accession>A0A811T6T6</accession>
<dbReference type="InterPro" id="IPR002136">
    <property type="entry name" value="Ribosomal_uL4"/>
</dbReference>
<keyword evidence="3 6" id="KW-0694">RNA-binding</keyword>
<comment type="function">
    <text evidence="6">Forms part of the polypeptide exit tunnel.</text>
</comment>
<dbReference type="PROSITE" id="PS00939">
    <property type="entry name" value="RIBOSOMAL_L1E"/>
    <property type="match status" value="1"/>
</dbReference>
<feature type="compositionally biased region" description="Basic and acidic residues" evidence="7">
    <location>
        <begin position="94"/>
        <end position="105"/>
    </location>
</feature>
<keyword evidence="2 6" id="KW-0699">rRNA-binding</keyword>
<reference evidence="8" key="1">
    <citation type="submission" date="2020-10" db="EMBL/GenBank/DDBJ databases">
        <authorList>
            <person name="Hahn C.J."/>
            <person name="Laso-Perez R."/>
            <person name="Vulcano F."/>
            <person name="Vaziourakis K.-M."/>
            <person name="Stokke R."/>
            <person name="Steen I.H."/>
            <person name="Teske A."/>
            <person name="Boetius A."/>
            <person name="Liebeke M."/>
            <person name="Amann R."/>
            <person name="Knittel K."/>
        </authorList>
    </citation>
    <scope>NUCLEOTIDE SEQUENCE</scope>
    <source>
        <strain evidence="8">Gfbio:e3339647-f889-4370-9287-4fb5cb688e4c:AG392J18_GoMArc1</strain>
    </source>
</reference>
<dbReference type="AlphaFoldDB" id="A0A811T6T6"/>
<dbReference type="NCBIfam" id="TIGR03672">
    <property type="entry name" value="rpl4p_arch"/>
    <property type="match status" value="1"/>
</dbReference>
<keyword evidence="4 6" id="KW-0689">Ribosomal protein</keyword>
<dbReference type="Proteomes" id="UP000612009">
    <property type="component" value="Unassembled WGS sequence"/>
</dbReference>
<dbReference type="GO" id="GO:0005840">
    <property type="term" value="C:ribosome"/>
    <property type="evidence" value="ECO:0007669"/>
    <property type="project" value="UniProtKB-KW"/>
</dbReference>
<evidence type="ECO:0000256" key="2">
    <source>
        <dbReference type="ARBA" id="ARBA00022730"/>
    </source>
</evidence>
<evidence type="ECO:0000313" key="8">
    <source>
        <dbReference type="EMBL" id="CAD6491313.1"/>
    </source>
</evidence>
<dbReference type="PANTHER" id="PTHR19431">
    <property type="entry name" value="60S RIBOSOMAL PROTEIN L4"/>
    <property type="match status" value="1"/>
</dbReference>
<protein>
    <recommendedName>
        <fullName evidence="6">Large ribosomal subunit protein uL4</fullName>
    </recommendedName>
</protein>
<feature type="region of interest" description="Disordered" evidence="7">
    <location>
        <begin position="84"/>
        <end position="107"/>
    </location>
</feature>
<name>A0A811T6T6_9EURY</name>
<dbReference type="GO" id="GO:0003735">
    <property type="term" value="F:structural constituent of ribosome"/>
    <property type="evidence" value="ECO:0007669"/>
    <property type="project" value="InterPro"/>
</dbReference>
<comment type="function">
    <text evidence="6">One of the primary rRNA binding proteins, this protein initially binds near the 5'-end of the 23S rRNA. It is important during the early stages of 50S assembly. It makes multiple contacts with different domains of the 23S rRNA in the assembled 50S subunit and ribosome.</text>
</comment>
<proteinExistence type="inferred from homology"/>
<evidence type="ECO:0000256" key="7">
    <source>
        <dbReference type="SAM" id="MobiDB-lite"/>
    </source>
</evidence>
<dbReference type="SUPFAM" id="SSF52166">
    <property type="entry name" value="Ribosomal protein L4"/>
    <property type="match status" value="1"/>
</dbReference>
<comment type="subunit">
    <text evidence="6">Part of the 50S ribosomal subunit.</text>
</comment>
<dbReference type="EMBL" id="CAJHIR010000004">
    <property type="protein sequence ID" value="CAD6491313.1"/>
    <property type="molecule type" value="Genomic_DNA"/>
</dbReference>
<sequence length="252" mass="27667">MEAAVLDLNGNTVKQITLPLVFSEPYRPDLIKKAVLAAQANRQQPYGPHRYAGLNSSAASWGVGRGVSRIPRLKNSRKAALVPQAVKGRRAHPPKPEADRSEKINKKERRKAIASAIAATGVEELVRARSHKFNAALPIITVDELQSVFNTANVIKLTRDINVYDDIIRAKRGISIRAGKGKLRGRKYKRPKSFLMIIGEDKGIVKAARNIPGVDVVTVNDLNAELLAPGTDAGRLTIWSESAINKIQEIYK</sequence>
<dbReference type="InterPro" id="IPR019970">
    <property type="entry name" value="Ribosomall_uL4-arc"/>
</dbReference>
<dbReference type="Pfam" id="PF00573">
    <property type="entry name" value="Ribosomal_L4"/>
    <property type="match status" value="1"/>
</dbReference>
<dbReference type="GO" id="GO:0006412">
    <property type="term" value="P:translation"/>
    <property type="evidence" value="ECO:0007669"/>
    <property type="project" value="UniProtKB-UniRule"/>
</dbReference>
<dbReference type="InterPro" id="IPR013000">
    <property type="entry name" value="Ribosomal_uL4_euk/arc_CS"/>
</dbReference>
<evidence type="ECO:0000256" key="4">
    <source>
        <dbReference type="ARBA" id="ARBA00022980"/>
    </source>
</evidence>
<dbReference type="InterPro" id="IPR023574">
    <property type="entry name" value="Ribosomal_uL4_dom_sf"/>
</dbReference>
<gene>
    <name evidence="6 8" type="primary">rpl4</name>
    <name evidence="8" type="ORF">LAKADJCE_00096</name>
</gene>
<comment type="caution">
    <text evidence="8">The sequence shown here is derived from an EMBL/GenBank/DDBJ whole genome shotgun (WGS) entry which is preliminary data.</text>
</comment>
<evidence type="ECO:0000256" key="1">
    <source>
        <dbReference type="ARBA" id="ARBA00010528"/>
    </source>
</evidence>
<evidence type="ECO:0000256" key="3">
    <source>
        <dbReference type="ARBA" id="ARBA00022884"/>
    </source>
</evidence>
<comment type="similarity">
    <text evidence="1 6">Belongs to the universal ribosomal protein uL4 family.</text>
</comment>